<evidence type="ECO:0000256" key="2">
    <source>
        <dbReference type="ARBA" id="ARBA00023004"/>
    </source>
</evidence>
<evidence type="ECO:0000313" key="5">
    <source>
        <dbReference type="Proteomes" id="UP000326396"/>
    </source>
</evidence>
<evidence type="ECO:0000256" key="1">
    <source>
        <dbReference type="ARBA" id="ARBA00022723"/>
    </source>
</evidence>
<accession>A0A5N6LI78</accession>
<gene>
    <name evidence="4" type="ORF">E3N88_42331</name>
</gene>
<dbReference type="PANTHER" id="PTHR47991">
    <property type="entry name" value="OXOGLUTARATE/IRON-DEPENDENT DIOXYGENASE"/>
    <property type="match status" value="1"/>
</dbReference>
<proteinExistence type="predicted"/>
<dbReference type="OrthoDB" id="288590at2759"/>
<evidence type="ECO:0000259" key="3">
    <source>
        <dbReference type="Pfam" id="PF14226"/>
    </source>
</evidence>
<dbReference type="InterPro" id="IPR026992">
    <property type="entry name" value="DIOX_N"/>
</dbReference>
<dbReference type="Pfam" id="PF14226">
    <property type="entry name" value="DIOX_N"/>
    <property type="match status" value="1"/>
</dbReference>
<dbReference type="GO" id="GO:0046872">
    <property type="term" value="F:metal ion binding"/>
    <property type="evidence" value="ECO:0007669"/>
    <property type="project" value="UniProtKB-KW"/>
</dbReference>
<dbReference type="Proteomes" id="UP000326396">
    <property type="component" value="Unassembled WGS sequence"/>
</dbReference>
<sequence>MEVERVQEIASLSNLKGTIPSEFIRLETEQPASTTIQGVVLEVPVIDLSNPDHESLVASICEASKIWGIFQVINHGIPSELISELQKVGKEFFELPQEEKELIAKPIGYQGIEGYGTKLQKEVEGKKGWVDHLFHRVWPPSVINYHFWPKNPPSYRFHLFHHAFSISCMFNLENMFPIC</sequence>
<dbReference type="InterPro" id="IPR050295">
    <property type="entry name" value="Plant_2OG-oxidoreductases"/>
</dbReference>
<dbReference type="Gene3D" id="2.60.120.330">
    <property type="entry name" value="B-lactam Antibiotic, Isopenicillin N Synthase, Chain"/>
    <property type="match status" value="1"/>
</dbReference>
<keyword evidence="5" id="KW-1185">Reference proteome</keyword>
<name>A0A5N6LI78_9ASTR</name>
<organism evidence="4 5">
    <name type="scientific">Mikania micrantha</name>
    <name type="common">bitter vine</name>
    <dbReference type="NCBI Taxonomy" id="192012"/>
    <lineage>
        <taxon>Eukaryota</taxon>
        <taxon>Viridiplantae</taxon>
        <taxon>Streptophyta</taxon>
        <taxon>Embryophyta</taxon>
        <taxon>Tracheophyta</taxon>
        <taxon>Spermatophyta</taxon>
        <taxon>Magnoliopsida</taxon>
        <taxon>eudicotyledons</taxon>
        <taxon>Gunneridae</taxon>
        <taxon>Pentapetalae</taxon>
        <taxon>asterids</taxon>
        <taxon>campanulids</taxon>
        <taxon>Asterales</taxon>
        <taxon>Asteraceae</taxon>
        <taxon>Asteroideae</taxon>
        <taxon>Heliantheae alliance</taxon>
        <taxon>Eupatorieae</taxon>
        <taxon>Mikania</taxon>
    </lineage>
</organism>
<dbReference type="InterPro" id="IPR027443">
    <property type="entry name" value="IPNS-like_sf"/>
</dbReference>
<dbReference type="SUPFAM" id="SSF51197">
    <property type="entry name" value="Clavaminate synthase-like"/>
    <property type="match status" value="1"/>
</dbReference>
<reference evidence="4 5" key="1">
    <citation type="submission" date="2019-05" db="EMBL/GenBank/DDBJ databases">
        <title>Mikania micrantha, genome provides insights into the molecular mechanism of rapid growth.</title>
        <authorList>
            <person name="Liu B."/>
        </authorList>
    </citation>
    <scope>NUCLEOTIDE SEQUENCE [LARGE SCALE GENOMIC DNA]</scope>
    <source>
        <strain evidence="4">NLD-2019</strain>
        <tissue evidence="4">Leaf</tissue>
    </source>
</reference>
<comment type="caution">
    <text evidence="4">The sequence shown here is derived from an EMBL/GenBank/DDBJ whole genome shotgun (WGS) entry which is preliminary data.</text>
</comment>
<protein>
    <recommendedName>
        <fullName evidence="3">Non-haem dioxygenase N-terminal domain-containing protein</fullName>
    </recommendedName>
</protein>
<dbReference type="AlphaFoldDB" id="A0A5N6LI78"/>
<keyword evidence="2" id="KW-0408">Iron</keyword>
<feature type="domain" description="Non-haem dioxygenase N-terminal" evidence="3">
    <location>
        <begin position="43"/>
        <end position="151"/>
    </location>
</feature>
<keyword evidence="1" id="KW-0479">Metal-binding</keyword>
<evidence type="ECO:0000313" key="4">
    <source>
        <dbReference type="EMBL" id="KAD1761766.1"/>
    </source>
</evidence>
<dbReference type="EMBL" id="SZYD01000505">
    <property type="protein sequence ID" value="KAD1761766.1"/>
    <property type="molecule type" value="Genomic_DNA"/>
</dbReference>